<evidence type="ECO:0000259" key="4">
    <source>
        <dbReference type="Pfam" id="PF04755"/>
    </source>
</evidence>
<feature type="compositionally biased region" description="Low complexity" evidence="3">
    <location>
        <begin position="1"/>
        <end position="15"/>
    </location>
</feature>
<proteinExistence type="predicted"/>
<dbReference type="Pfam" id="PF04755">
    <property type="entry name" value="PAP_fibrillin"/>
    <property type="match status" value="1"/>
</dbReference>
<sequence length="269" mass="28638">MSSSTLSLAPALATLSHRDAPRRSASSPRVSVTQSRNPMHAHRRAGRASPRQTSCAASASTSAPAAPSAPDVGAWLSGLFGGGKAKKEEQRKEAKYALLDAIVGTERGVKASAQDAAAIEAAACNLERLNPNAKALSCDLLNGEWELLYTTSKSIIGATRPWPFRPLGPIYQTIDTGRLRANNRETFPFYNGVDADLTPTSAAAVNVQFVTFLIFGLLPVTAPATARGTLAVSYLDEDLRVSRGNMGNLFVLRMSSPEKRLVRKGDTAE</sequence>
<name>A0A7S0SZ90_9CHLO</name>
<evidence type="ECO:0000256" key="3">
    <source>
        <dbReference type="SAM" id="MobiDB-lite"/>
    </source>
</evidence>
<protein>
    <recommendedName>
        <fullName evidence="4">Plastid lipid-associated protein/fibrillin conserved domain-containing protein</fullName>
    </recommendedName>
</protein>
<comment type="subcellular location">
    <subcellularLocation>
        <location evidence="1">Plastid</location>
    </subcellularLocation>
</comment>
<organism evidence="5">
    <name type="scientific">Mantoniella antarctica</name>
    <dbReference type="NCBI Taxonomy" id="81844"/>
    <lineage>
        <taxon>Eukaryota</taxon>
        <taxon>Viridiplantae</taxon>
        <taxon>Chlorophyta</taxon>
        <taxon>Mamiellophyceae</taxon>
        <taxon>Mamiellales</taxon>
        <taxon>Mamiellaceae</taxon>
        <taxon>Mantoniella</taxon>
    </lineage>
</organism>
<feature type="domain" description="Plastid lipid-associated protein/fibrillin conserved" evidence="4">
    <location>
        <begin position="93"/>
        <end position="252"/>
    </location>
</feature>
<accession>A0A7S0SZ90</accession>
<dbReference type="InterPro" id="IPR039633">
    <property type="entry name" value="PAP"/>
</dbReference>
<dbReference type="GO" id="GO:0009536">
    <property type="term" value="C:plastid"/>
    <property type="evidence" value="ECO:0007669"/>
    <property type="project" value="UniProtKB-SubCell"/>
</dbReference>
<feature type="region of interest" description="Disordered" evidence="3">
    <location>
        <begin position="1"/>
        <end position="68"/>
    </location>
</feature>
<dbReference type="PANTHER" id="PTHR31906">
    <property type="entry name" value="PLASTID-LIPID-ASSOCIATED PROTEIN 4, CHLOROPLASTIC-RELATED"/>
    <property type="match status" value="1"/>
</dbReference>
<dbReference type="AlphaFoldDB" id="A0A7S0SZ90"/>
<feature type="compositionally biased region" description="Low complexity" evidence="3">
    <location>
        <begin position="23"/>
        <end position="32"/>
    </location>
</feature>
<dbReference type="InterPro" id="IPR006843">
    <property type="entry name" value="PAP/fibrillin_dom"/>
</dbReference>
<evidence type="ECO:0000256" key="2">
    <source>
        <dbReference type="ARBA" id="ARBA00022640"/>
    </source>
</evidence>
<reference evidence="5" key="1">
    <citation type="submission" date="2021-01" db="EMBL/GenBank/DDBJ databases">
        <authorList>
            <person name="Corre E."/>
            <person name="Pelletier E."/>
            <person name="Niang G."/>
            <person name="Scheremetjew M."/>
            <person name="Finn R."/>
            <person name="Kale V."/>
            <person name="Holt S."/>
            <person name="Cochrane G."/>
            <person name="Meng A."/>
            <person name="Brown T."/>
            <person name="Cohen L."/>
        </authorList>
    </citation>
    <scope>NUCLEOTIDE SEQUENCE</scope>
    <source>
        <strain evidence="5">SL-175</strain>
    </source>
</reference>
<evidence type="ECO:0000313" key="5">
    <source>
        <dbReference type="EMBL" id="CAD8720913.1"/>
    </source>
</evidence>
<keyword evidence="2" id="KW-0934">Plastid</keyword>
<feature type="compositionally biased region" description="Low complexity" evidence="3">
    <location>
        <begin position="53"/>
        <end position="68"/>
    </location>
</feature>
<dbReference type="EMBL" id="HBFC01033815">
    <property type="protein sequence ID" value="CAD8720913.1"/>
    <property type="molecule type" value="Transcribed_RNA"/>
</dbReference>
<gene>
    <name evidence="5" type="ORF">MANT1106_LOCUS20125</name>
</gene>
<evidence type="ECO:0000256" key="1">
    <source>
        <dbReference type="ARBA" id="ARBA00004474"/>
    </source>
</evidence>